<dbReference type="Proteomes" id="UP000250043">
    <property type="component" value="Unassembled WGS sequence"/>
</dbReference>
<feature type="transmembrane region" description="Helical" evidence="10">
    <location>
        <begin position="6"/>
        <end position="31"/>
    </location>
</feature>
<keyword evidence="4 8" id="KW-0812">Transmembrane</keyword>
<keyword evidence="3 9" id="KW-0813">Transport</keyword>
<keyword evidence="12" id="KW-1185">Reference proteome</keyword>
<keyword evidence="5" id="KW-0677">Repeat</keyword>
<organism evidence="11 12">
    <name type="scientific">Obba rivulosa</name>
    <dbReference type="NCBI Taxonomy" id="1052685"/>
    <lineage>
        <taxon>Eukaryota</taxon>
        <taxon>Fungi</taxon>
        <taxon>Dikarya</taxon>
        <taxon>Basidiomycota</taxon>
        <taxon>Agaricomycotina</taxon>
        <taxon>Agaricomycetes</taxon>
        <taxon>Polyporales</taxon>
        <taxon>Gelatoporiaceae</taxon>
        <taxon>Obba</taxon>
    </lineage>
</organism>
<evidence type="ECO:0000256" key="9">
    <source>
        <dbReference type="RuleBase" id="RU000488"/>
    </source>
</evidence>
<dbReference type="Pfam" id="PF00153">
    <property type="entry name" value="Mito_carr"/>
    <property type="match status" value="1"/>
</dbReference>
<dbReference type="AlphaFoldDB" id="A0A8E2DMK4"/>
<evidence type="ECO:0000256" key="1">
    <source>
        <dbReference type="ARBA" id="ARBA00004141"/>
    </source>
</evidence>
<dbReference type="InterPro" id="IPR018108">
    <property type="entry name" value="MCP_transmembrane"/>
</dbReference>
<evidence type="ECO:0000313" key="11">
    <source>
        <dbReference type="EMBL" id="OCH92276.1"/>
    </source>
</evidence>
<feature type="transmembrane region" description="Helical" evidence="10">
    <location>
        <begin position="171"/>
        <end position="200"/>
    </location>
</feature>
<comment type="similarity">
    <text evidence="2 9">Belongs to the mitochondrial carrier (TC 2.A.29) family.</text>
</comment>
<keyword evidence="7 8" id="KW-0472">Membrane</keyword>
<dbReference type="OrthoDB" id="21292at2759"/>
<evidence type="ECO:0000313" key="12">
    <source>
        <dbReference type="Proteomes" id="UP000250043"/>
    </source>
</evidence>
<reference evidence="11 12" key="1">
    <citation type="submission" date="2016-07" db="EMBL/GenBank/DDBJ databases">
        <title>Draft genome of the white-rot fungus Obba rivulosa 3A-2.</title>
        <authorList>
            <consortium name="DOE Joint Genome Institute"/>
            <person name="Miettinen O."/>
            <person name="Riley R."/>
            <person name="Acob R."/>
            <person name="Barry K."/>
            <person name="Cullen D."/>
            <person name="De Vries R."/>
            <person name="Hainaut M."/>
            <person name="Hatakka A."/>
            <person name="Henrissat B."/>
            <person name="Hilden K."/>
            <person name="Kuo R."/>
            <person name="Labutti K."/>
            <person name="Lipzen A."/>
            <person name="Makela M.R."/>
            <person name="Sandor L."/>
            <person name="Spatafora J.W."/>
            <person name="Grigoriev I.V."/>
            <person name="Hibbett D.S."/>
        </authorList>
    </citation>
    <scope>NUCLEOTIDE SEQUENCE [LARGE SCALE GENOMIC DNA]</scope>
    <source>
        <strain evidence="11 12">3A-2</strain>
    </source>
</reference>
<dbReference type="Gene3D" id="1.50.40.10">
    <property type="entry name" value="Mitochondrial carrier domain"/>
    <property type="match status" value="2"/>
</dbReference>
<evidence type="ECO:0000256" key="4">
    <source>
        <dbReference type="ARBA" id="ARBA00022692"/>
    </source>
</evidence>
<feature type="transmembrane region" description="Helical" evidence="10">
    <location>
        <begin position="77"/>
        <end position="102"/>
    </location>
</feature>
<proteinExistence type="inferred from homology"/>
<accession>A0A8E2DMK4</accession>
<evidence type="ECO:0000256" key="5">
    <source>
        <dbReference type="ARBA" id="ARBA00022737"/>
    </source>
</evidence>
<dbReference type="InterPro" id="IPR044712">
    <property type="entry name" value="SLC25A32-like"/>
</dbReference>
<evidence type="ECO:0000256" key="10">
    <source>
        <dbReference type="SAM" id="Phobius"/>
    </source>
</evidence>
<protein>
    <submittedName>
        <fullName evidence="11">Mitochondrial carrier</fullName>
    </submittedName>
</protein>
<feature type="repeat" description="Solcar" evidence="8">
    <location>
        <begin position="4"/>
        <end position="106"/>
    </location>
</feature>
<evidence type="ECO:0000256" key="8">
    <source>
        <dbReference type="PROSITE-ProRule" id="PRU00282"/>
    </source>
</evidence>
<evidence type="ECO:0000256" key="3">
    <source>
        <dbReference type="ARBA" id="ARBA00022448"/>
    </source>
</evidence>
<comment type="subcellular location">
    <subcellularLocation>
        <location evidence="1">Membrane</location>
        <topology evidence="1">Multi-pass membrane protein</topology>
    </subcellularLocation>
</comment>
<dbReference type="GO" id="GO:0006862">
    <property type="term" value="P:nucleotide transport"/>
    <property type="evidence" value="ECO:0007669"/>
    <property type="project" value="InterPro"/>
</dbReference>
<gene>
    <name evidence="11" type="ORF">OBBRIDRAFT_773527</name>
</gene>
<dbReference type="EMBL" id="KV722371">
    <property type="protein sequence ID" value="OCH92276.1"/>
    <property type="molecule type" value="Genomic_DNA"/>
</dbReference>
<evidence type="ECO:0000256" key="7">
    <source>
        <dbReference type="ARBA" id="ARBA00023136"/>
    </source>
</evidence>
<feature type="transmembrane region" description="Helical" evidence="10">
    <location>
        <begin position="122"/>
        <end position="143"/>
    </location>
</feature>
<keyword evidence="6 10" id="KW-1133">Transmembrane helix</keyword>
<name>A0A8E2DMK4_9APHY</name>
<dbReference type="SUPFAM" id="SSF103506">
    <property type="entry name" value="Mitochondrial carrier"/>
    <property type="match status" value="2"/>
</dbReference>
<dbReference type="GO" id="GO:0016020">
    <property type="term" value="C:membrane"/>
    <property type="evidence" value="ECO:0007669"/>
    <property type="project" value="UniProtKB-SubCell"/>
</dbReference>
<dbReference type="GO" id="GO:0055085">
    <property type="term" value="P:transmembrane transport"/>
    <property type="evidence" value="ECO:0007669"/>
    <property type="project" value="InterPro"/>
</dbReference>
<feature type="transmembrane region" description="Helical" evidence="10">
    <location>
        <begin position="220"/>
        <end position="239"/>
    </location>
</feature>
<dbReference type="PROSITE" id="PS50920">
    <property type="entry name" value="SOLCAR"/>
    <property type="match status" value="1"/>
</dbReference>
<evidence type="ECO:0000256" key="6">
    <source>
        <dbReference type="ARBA" id="ARBA00022989"/>
    </source>
</evidence>
<evidence type="ECO:0000256" key="2">
    <source>
        <dbReference type="ARBA" id="ARBA00006375"/>
    </source>
</evidence>
<sequence>MGVLDTLVFVSVLLLSLAVSILITVPLNGALVRLRANYNPKGLQLDPEGNVEPHTGPIVTSFFGMLRRVKRLEGWAGLYKGLMPTLLATSFLTIFVVLALDAANPSYLGRVDPPTISPLETLLYGLFYLVISLPATIIATRAITTPYKLPYLNPIKSLRVLLTPTERRRPWILYATPGLFVTETLHIAYLALVLGTLRIWLVPAPGEGQSRFETFSPIKFSIYLTIQILSTAILCPLEVMATKLAIQRNHAAPEYNSVEQEVEDATADYADLEEYSGDEEVIGLRSEKDPYLGFANCFKRIVDEEGWKTLYRAWWVTMLGGVFQALGSAAQAQAP</sequence>
<dbReference type="InterPro" id="IPR023395">
    <property type="entry name" value="MCP_dom_sf"/>
</dbReference>
<dbReference type="PANTHER" id="PTHR45683">
    <property type="entry name" value="MITOCHONDRIAL NICOTINAMIDE ADENINE DINUCLEOTIDE TRANSPORTER 1-RELATED-RELATED"/>
    <property type="match status" value="1"/>
</dbReference>